<evidence type="ECO:0000313" key="1">
    <source>
        <dbReference type="EMBL" id="JAV59019.1"/>
    </source>
</evidence>
<protein>
    <submittedName>
        <fullName evidence="1">Uncharacterized protein</fullName>
    </submittedName>
</protein>
<dbReference type="AlphaFoldDB" id="A0A1Y1KC49"/>
<sequence>MGVPIAAGGRMGKRMAMVCAPDLRDKERIPAPGITASKFLGFILGQVGALSKVNGKMVKDMVWAWRLEDAGYIGENGLRDLKDDTASGSPTHQRRNTRARGPTAFRMVTVPKRTPMTERIKDNGCVECVTGMESETALHLVKRQNIEIKP</sequence>
<accession>A0A1Y1KC49</accession>
<name>A0A1Y1KC49_PHOPY</name>
<dbReference type="EMBL" id="GEZM01086716">
    <property type="protein sequence ID" value="JAV59019.1"/>
    <property type="molecule type" value="Transcribed_RNA"/>
</dbReference>
<proteinExistence type="predicted"/>
<organism evidence="1">
    <name type="scientific">Photinus pyralis</name>
    <name type="common">Common eastern firefly</name>
    <name type="synonym">Lampyris pyralis</name>
    <dbReference type="NCBI Taxonomy" id="7054"/>
    <lineage>
        <taxon>Eukaryota</taxon>
        <taxon>Metazoa</taxon>
        <taxon>Ecdysozoa</taxon>
        <taxon>Arthropoda</taxon>
        <taxon>Hexapoda</taxon>
        <taxon>Insecta</taxon>
        <taxon>Pterygota</taxon>
        <taxon>Neoptera</taxon>
        <taxon>Endopterygota</taxon>
        <taxon>Coleoptera</taxon>
        <taxon>Polyphaga</taxon>
        <taxon>Elateriformia</taxon>
        <taxon>Elateroidea</taxon>
        <taxon>Lampyridae</taxon>
        <taxon>Lampyrinae</taxon>
        <taxon>Photinus</taxon>
    </lineage>
</organism>
<reference evidence="1" key="1">
    <citation type="journal article" date="2016" name="Sci. Rep.">
        <title>Molecular characterization of firefly nuptial gifts: a multi-omics approach sheds light on postcopulatory sexual selection.</title>
        <authorList>
            <person name="Al-Wathiqui N."/>
            <person name="Fallon T.R."/>
            <person name="South A."/>
            <person name="Weng J.K."/>
            <person name="Lewis S.M."/>
        </authorList>
    </citation>
    <scope>NUCLEOTIDE SEQUENCE</scope>
</reference>